<comment type="caution">
    <text evidence="2">The sequence shown here is derived from an EMBL/GenBank/DDBJ whole genome shotgun (WGS) entry which is preliminary data.</text>
</comment>
<feature type="transmembrane region" description="Helical" evidence="1">
    <location>
        <begin position="36"/>
        <end position="66"/>
    </location>
</feature>
<gene>
    <name evidence="2" type="ORF">GJV77_03230</name>
</gene>
<evidence type="ECO:0000313" key="3">
    <source>
        <dbReference type="Proteomes" id="UP000488936"/>
    </source>
</evidence>
<keyword evidence="1" id="KW-0812">Transmembrane</keyword>
<protein>
    <recommendedName>
        <fullName evidence="4">DUF3592 domain-containing protein</fullName>
    </recommendedName>
</protein>
<sequence>MLTSFGWGVILTILFSFWVTYKIGQRQLNAGKGGMGCLGFGYTFLVVVCVIGMSLGGVIGIGSSIYTKAKVLMNGASYTSKVVNYTSYDSYDSDSGSYTTMYTAVVEFTTNEGDVVTYSPSYSSSSKPTIGSYIKVFYDGSTNKAMDFSVGSIVLFIGSLLLMTVLLFVFFGILLFAIVNSSYKCNISH</sequence>
<keyword evidence="3" id="KW-1185">Reference proteome</keyword>
<feature type="non-terminal residue" evidence="2">
    <location>
        <position position="189"/>
    </location>
</feature>
<accession>A0A7K1GL31</accession>
<dbReference type="AlphaFoldDB" id="A0A7K1GL31"/>
<reference evidence="2 3" key="1">
    <citation type="journal article" date="2006" name="Int. J. Syst. Evol. Microbiol.">
        <title>Myroides pelagicus sp. nov., isolated from seawater in Thailand.</title>
        <authorList>
            <person name="Yoon J."/>
            <person name="Maneerat S."/>
            <person name="Kawai F."/>
            <person name="Yokota A."/>
        </authorList>
    </citation>
    <scope>NUCLEOTIDE SEQUENCE [LARGE SCALE GENOMIC DNA]</scope>
    <source>
        <strain evidence="2 3">SM1T</strain>
    </source>
</reference>
<organism evidence="2 3">
    <name type="scientific">Myroides pelagicus</name>
    <dbReference type="NCBI Taxonomy" id="270914"/>
    <lineage>
        <taxon>Bacteria</taxon>
        <taxon>Pseudomonadati</taxon>
        <taxon>Bacteroidota</taxon>
        <taxon>Flavobacteriia</taxon>
        <taxon>Flavobacteriales</taxon>
        <taxon>Flavobacteriaceae</taxon>
        <taxon>Myroides</taxon>
    </lineage>
</organism>
<evidence type="ECO:0000256" key="1">
    <source>
        <dbReference type="SAM" id="Phobius"/>
    </source>
</evidence>
<dbReference type="EMBL" id="WMJY01000004">
    <property type="protein sequence ID" value="MTH28934.1"/>
    <property type="molecule type" value="Genomic_DNA"/>
</dbReference>
<evidence type="ECO:0000313" key="2">
    <source>
        <dbReference type="EMBL" id="MTH28934.1"/>
    </source>
</evidence>
<keyword evidence="1" id="KW-0472">Membrane</keyword>
<dbReference type="RefSeq" id="WP_240142809.1">
    <property type="nucleotide sequence ID" value="NZ_WMJY01000004.1"/>
</dbReference>
<proteinExistence type="predicted"/>
<evidence type="ECO:0008006" key="4">
    <source>
        <dbReference type="Google" id="ProtNLM"/>
    </source>
</evidence>
<dbReference type="Proteomes" id="UP000488936">
    <property type="component" value="Unassembled WGS sequence"/>
</dbReference>
<feature type="transmembrane region" description="Helical" evidence="1">
    <location>
        <begin position="153"/>
        <end position="179"/>
    </location>
</feature>
<name>A0A7K1GL31_9FLAO</name>
<feature type="transmembrane region" description="Helical" evidence="1">
    <location>
        <begin position="6"/>
        <end position="24"/>
    </location>
</feature>
<keyword evidence="1" id="KW-1133">Transmembrane helix</keyword>